<dbReference type="EMBL" id="MN739188">
    <property type="protein sequence ID" value="QHS92720.1"/>
    <property type="molecule type" value="Genomic_DNA"/>
</dbReference>
<organism evidence="1">
    <name type="scientific">viral metagenome</name>
    <dbReference type="NCBI Taxonomy" id="1070528"/>
    <lineage>
        <taxon>unclassified sequences</taxon>
        <taxon>metagenomes</taxon>
        <taxon>organismal metagenomes</taxon>
    </lineage>
</organism>
<evidence type="ECO:0000313" key="1">
    <source>
        <dbReference type="EMBL" id="QHS92720.1"/>
    </source>
</evidence>
<proteinExistence type="predicted"/>
<name>A0A6C0BKY7_9ZZZZ</name>
<sequence>MPKKTKSGGGEPVNVHIKKFNMSSIKDNKVILFIGKRGTGKSVLVLDYLYHHRDFPLGTVISPTDDYNQTYCPHVPAIFIHEDYTPELLEQILQRQKDICTKVKKDPSYKNVDPRTFIIFDDCLADSQEWVKDKTIRWIFMNGRHAATTFVLTMQYCMGIPPSLRTNVDYIFICKEPKLCNQERLYKQFAGIFPCLDMFRVVLNKCTKNYGCLVIDNCSNSDRLEDQVFWYRADVNRPDNDNFKLCYPIFWKNNDVFLDSKGKKEDERYDFDQLGIRRNQINFNVKQIE</sequence>
<dbReference type="InterPro" id="IPR027417">
    <property type="entry name" value="P-loop_NTPase"/>
</dbReference>
<protein>
    <submittedName>
        <fullName evidence="1">Uncharacterized protein</fullName>
    </submittedName>
</protein>
<dbReference type="Gene3D" id="3.40.50.300">
    <property type="entry name" value="P-loop containing nucleotide triphosphate hydrolases"/>
    <property type="match status" value="1"/>
</dbReference>
<accession>A0A6C0BKY7</accession>
<dbReference type="SUPFAM" id="SSF52540">
    <property type="entry name" value="P-loop containing nucleoside triphosphate hydrolases"/>
    <property type="match status" value="1"/>
</dbReference>
<reference evidence="1" key="1">
    <citation type="journal article" date="2020" name="Nature">
        <title>Giant virus diversity and host interactions through global metagenomics.</title>
        <authorList>
            <person name="Schulz F."/>
            <person name="Roux S."/>
            <person name="Paez-Espino D."/>
            <person name="Jungbluth S."/>
            <person name="Walsh D.A."/>
            <person name="Denef V.J."/>
            <person name="McMahon K.D."/>
            <person name="Konstantinidis K.T."/>
            <person name="Eloe-Fadrosh E.A."/>
            <person name="Kyrpides N.C."/>
            <person name="Woyke T."/>
        </authorList>
    </citation>
    <scope>NUCLEOTIDE SEQUENCE</scope>
    <source>
        <strain evidence="1">GVMAG-M-3300014204-73</strain>
    </source>
</reference>
<dbReference type="AlphaFoldDB" id="A0A6C0BKY7"/>
<dbReference type="InterPro" id="IPR006758">
    <property type="entry name" value="A32L"/>
</dbReference>
<dbReference type="Pfam" id="PF04665">
    <property type="entry name" value="Pox_A32"/>
    <property type="match status" value="1"/>
</dbReference>